<keyword evidence="2" id="KW-1185">Reference proteome</keyword>
<dbReference type="GeneID" id="70180778"/>
<dbReference type="AlphaFoldDB" id="A0A9P8Y940"/>
<dbReference type="OrthoDB" id="5187726at2759"/>
<proteinExistence type="predicted"/>
<sequence length="208" mass="23430">MSSSKPSNLERAKWRSTCRQLLSQHLQERLGLSIQPSNVRLHSTREDGYVWHFIPEVQHLFAKNLSEHSLRAYKELCEGVGKTFEAAVATSTEPLTGQHVFSSSTEPERLSFASHIGELQAQNDFLSQQVELLKLQLAQEAQSRISVTEKLTEVQEKSRGMLQRLEASNRREQRSRTLIITYAQGLAQIAKILNAMQSCPGVVEEGSN</sequence>
<comment type="caution">
    <text evidence="1">The sequence shown here is derived from an EMBL/GenBank/DDBJ whole genome shotgun (WGS) entry which is preliminary data.</text>
</comment>
<name>A0A9P8Y940_9PEZI</name>
<evidence type="ECO:0000313" key="2">
    <source>
        <dbReference type="Proteomes" id="UP000756346"/>
    </source>
</evidence>
<gene>
    <name evidence="1" type="ORF">B0I36DRAFT_267715</name>
</gene>
<accession>A0A9P8Y940</accession>
<evidence type="ECO:0000313" key="1">
    <source>
        <dbReference type="EMBL" id="KAH7031049.1"/>
    </source>
</evidence>
<dbReference type="RefSeq" id="XP_046012729.1">
    <property type="nucleotide sequence ID" value="XM_046151232.1"/>
</dbReference>
<protein>
    <submittedName>
        <fullName evidence="1">Uncharacterized protein</fullName>
    </submittedName>
</protein>
<organism evidence="1 2">
    <name type="scientific">Microdochium trichocladiopsis</name>
    <dbReference type="NCBI Taxonomy" id="1682393"/>
    <lineage>
        <taxon>Eukaryota</taxon>
        <taxon>Fungi</taxon>
        <taxon>Dikarya</taxon>
        <taxon>Ascomycota</taxon>
        <taxon>Pezizomycotina</taxon>
        <taxon>Sordariomycetes</taxon>
        <taxon>Xylariomycetidae</taxon>
        <taxon>Xylariales</taxon>
        <taxon>Microdochiaceae</taxon>
        <taxon>Microdochium</taxon>
    </lineage>
</organism>
<dbReference type="Proteomes" id="UP000756346">
    <property type="component" value="Unassembled WGS sequence"/>
</dbReference>
<dbReference type="EMBL" id="JAGTJQ010000005">
    <property type="protein sequence ID" value="KAH7031049.1"/>
    <property type="molecule type" value="Genomic_DNA"/>
</dbReference>
<reference evidence="1" key="1">
    <citation type="journal article" date="2021" name="Nat. Commun.">
        <title>Genetic determinants of endophytism in the Arabidopsis root mycobiome.</title>
        <authorList>
            <person name="Mesny F."/>
            <person name="Miyauchi S."/>
            <person name="Thiergart T."/>
            <person name="Pickel B."/>
            <person name="Atanasova L."/>
            <person name="Karlsson M."/>
            <person name="Huettel B."/>
            <person name="Barry K.W."/>
            <person name="Haridas S."/>
            <person name="Chen C."/>
            <person name="Bauer D."/>
            <person name="Andreopoulos W."/>
            <person name="Pangilinan J."/>
            <person name="LaButti K."/>
            <person name="Riley R."/>
            <person name="Lipzen A."/>
            <person name="Clum A."/>
            <person name="Drula E."/>
            <person name="Henrissat B."/>
            <person name="Kohler A."/>
            <person name="Grigoriev I.V."/>
            <person name="Martin F.M."/>
            <person name="Hacquard S."/>
        </authorList>
    </citation>
    <scope>NUCLEOTIDE SEQUENCE</scope>
    <source>
        <strain evidence="1">MPI-CAGE-CH-0230</strain>
    </source>
</reference>